<keyword evidence="7" id="KW-0732">Signal</keyword>
<evidence type="ECO:0000256" key="7">
    <source>
        <dbReference type="SAM" id="SignalP"/>
    </source>
</evidence>
<keyword evidence="9" id="KW-1185">Reference proteome</keyword>
<proteinExistence type="inferred from homology"/>
<feature type="signal peptide" evidence="7">
    <location>
        <begin position="1"/>
        <end position="23"/>
    </location>
</feature>
<keyword evidence="3" id="KW-0964">Secreted</keyword>
<feature type="domain" description="TIL" evidence="8">
    <location>
        <begin position="26"/>
        <end position="78"/>
    </location>
</feature>
<organism evidence="9 10">
    <name type="scientific">Ceratina calcarata</name>
    <dbReference type="NCBI Taxonomy" id="156304"/>
    <lineage>
        <taxon>Eukaryota</taxon>
        <taxon>Metazoa</taxon>
        <taxon>Ecdysozoa</taxon>
        <taxon>Arthropoda</taxon>
        <taxon>Hexapoda</taxon>
        <taxon>Insecta</taxon>
        <taxon>Pterygota</taxon>
        <taxon>Neoptera</taxon>
        <taxon>Endopterygota</taxon>
        <taxon>Hymenoptera</taxon>
        <taxon>Apocrita</taxon>
        <taxon>Aculeata</taxon>
        <taxon>Apoidea</taxon>
        <taxon>Anthophila</taxon>
        <taxon>Apidae</taxon>
        <taxon>Ceratina</taxon>
        <taxon>Zadontomerus</taxon>
    </lineage>
</organism>
<sequence length="78" mass="8581">MSRVTIILALLAAVCVYMDSVKAQDCGPNQLYRDCSSMCEPTCKNPDPICIEECGPPKCQCKENYVKHHGVCIPLSDC</sequence>
<dbReference type="PANTHER" id="PTHR23259:SF70">
    <property type="entry name" value="ACCESSORY GLAND PROTEIN ACP62F-RELATED"/>
    <property type="match status" value="1"/>
</dbReference>
<protein>
    <submittedName>
        <fullName evidence="10">Chymotrypsin inhibitor-like</fullName>
    </submittedName>
</protein>
<dbReference type="KEGG" id="ccal:108630599"/>
<dbReference type="InterPro" id="IPR051368">
    <property type="entry name" value="SerProtInhib-TIL_Domain"/>
</dbReference>
<feature type="chain" id="PRO_5042585781" evidence="7">
    <location>
        <begin position="24"/>
        <end position="78"/>
    </location>
</feature>
<dbReference type="InterPro" id="IPR002919">
    <property type="entry name" value="TIL_dom"/>
</dbReference>
<gene>
    <name evidence="10" type="primary">LOC108630599</name>
</gene>
<keyword evidence="5" id="KW-0722">Serine protease inhibitor</keyword>
<evidence type="ECO:0000256" key="2">
    <source>
        <dbReference type="ARBA" id="ARBA00007611"/>
    </source>
</evidence>
<dbReference type="AlphaFoldDB" id="A0AAJ7JCH8"/>
<comment type="similarity">
    <text evidence="2">Belongs to the serine protease inhibitor-like (TIL domain-containing) family.</text>
</comment>
<evidence type="ECO:0000256" key="4">
    <source>
        <dbReference type="ARBA" id="ARBA00022690"/>
    </source>
</evidence>
<comment type="subcellular location">
    <subcellularLocation>
        <location evidence="1">Secreted</location>
    </subcellularLocation>
</comment>
<name>A0AAJ7JCH8_9HYME</name>
<evidence type="ECO:0000256" key="5">
    <source>
        <dbReference type="ARBA" id="ARBA00022900"/>
    </source>
</evidence>
<reference evidence="10" key="1">
    <citation type="submission" date="2025-08" db="UniProtKB">
        <authorList>
            <consortium name="RefSeq"/>
        </authorList>
    </citation>
    <scope>IDENTIFICATION</scope>
    <source>
        <tissue evidence="10">Whole body</tissue>
    </source>
</reference>
<evidence type="ECO:0000259" key="8">
    <source>
        <dbReference type="Pfam" id="PF01826"/>
    </source>
</evidence>
<dbReference type="CDD" id="cd19941">
    <property type="entry name" value="TIL"/>
    <property type="match status" value="1"/>
</dbReference>
<evidence type="ECO:0000256" key="3">
    <source>
        <dbReference type="ARBA" id="ARBA00022525"/>
    </source>
</evidence>
<evidence type="ECO:0000313" key="10">
    <source>
        <dbReference type="RefSeq" id="XP_017889442.1"/>
    </source>
</evidence>
<dbReference type="Pfam" id="PF01826">
    <property type="entry name" value="TIL"/>
    <property type="match status" value="1"/>
</dbReference>
<evidence type="ECO:0000313" key="9">
    <source>
        <dbReference type="Proteomes" id="UP000694925"/>
    </source>
</evidence>
<keyword evidence="4" id="KW-0646">Protease inhibitor</keyword>
<dbReference type="GO" id="GO:0004867">
    <property type="term" value="F:serine-type endopeptidase inhibitor activity"/>
    <property type="evidence" value="ECO:0007669"/>
    <property type="project" value="UniProtKB-KW"/>
</dbReference>
<accession>A0AAJ7JCH8</accession>
<dbReference type="RefSeq" id="XP_017889442.1">
    <property type="nucleotide sequence ID" value="XM_018033953.2"/>
</dbReference>
<evidence type="ECO:0000256" key="1">
    <source>
        <dbReference type="ARBA" id="ARBA00004613"/>
    </source>
</evidence>
<dbReference type="InterPro" id="IPR036084">
    <property type="entry name" value="Ser_inhib-like_sf"/>
</dbReference>
<dbReference type="Gene3D" id="2.10.25.10">
    <property type="entry name" value="Laminin"/>
    <property type="match status" value="1"/>
</dbReference>
<dbReference type="GeneID" id="108630599"/>
<keyword evidence="6" id="KW-1015">Disulfide bond</keyword>
<dbReference type="PANTHER" id="PTHR23259">
    <property type="entry name" value="RIDDLE"/>
    <property type="match status" value="1"/>
</dbReference>
<dbReference type="SUPFAM" id="SSF57567">
    <property type="entry name" value="Serine protease inhibitors"/>
    <property type="match status" value="1"/>
</dbReference>
<dbReference type="GO" id="GO:0005576">
    <property type="term" value="C:extracellular region"/>
    <property type="evidence" value="ECO:0007669"/>
    <property type="project" value="UniProtKB-SubCell"/>
</dbReference>
<dbReference type="Proteomes" id="UP000694925">
    <property type="component" value="Unplaced"/>
</dbReference>
<evidence type="ECO:0000256" key="6">
    <source>
        <dbReference type="ARBA" id="ARBA00023157"/>
    </source>
</evidence>